<dbReference type="PIRSF" id="PIRSF007510">
    <property type="entry name" value="UCP007510"/>
    <property type="match status" value="1"/>
</dbReference>
<dbReference type="EMBL" id="JARPXM010000011">
    <property type="protein sequence ID" value="MDT2538867.1"/>
    <property type="molecule type" value="Genomic_DNA"/>
</dbReference>
<dbReference type="SUPFAM" id="SSF110710">
    <property type="entry name" value="TTHA0583/YokD-like"/>
    <property type="match status" value="1"/>
</dbReference>
<dbReference type="InterPro" id="IPR028345">
    <property type="entry name" value="Antibiotic_NAT-like"/>
</dbReference>
<dbReference type="InterPro" id="IPR006340">
    <property type="entry name" value="DUF436"/>
</dbReference>
<organism evidence="2 3">
    <name type="scientific">Enterococcus raffinosus</name>
    <dbReference type="NCBI Taxonomy" id="71452"/>
    <lineage>
        <taxon>Bacteria</taxon>
        <taxon>Bacillati</taxon>
        <taxon>Bacillota</taxon>
        <taxon>Bacilli</taxon>
        <taxon>Lactobacillales</taxon>
        <taxon>Enterococcaceae</taxon>
        <taxon>Enterococcus</taxon>
    </lineage>
</organism>
<evidence type="ECO:0000313" key="3">
    <source>
        <dbReference type="Proteomes" id="UP001249240"/>
    </source>
</evidence>
<comment type="similarity">
    <text evidence="1">Belongs to the UPF0340 family.</text>
</comment>
<protein>
    <recommendedName>
        <fullName evidence="1">UPF0340 protein P7D78_12045</fullName>
    </recommendedName>
</protein>
<dbReference type="AlphaFoldDB" id="A0AAW8SVL4"/>
<proteinExistence type="inferred from homology"/>
<dbReference type="Pfam" id="PF04260">
    <property type="entry name" value="DUF436"/>
    <property type="match status" value="1"/>
</dbReference>
<comment type="caution">
    <text evidence="2">The sequence shown here is derived from an EMBL/GenBank/DDBJ whole genome shotgun (WGS) entry which is preliminary data.</text>
</comment>
<name>A0AAW8SVL4_9ENTE</name>
<dbReference type="NCBIfam" id="TIGR01440">
    <property type="entry name" value="TIGR01440 family protein"/>
    <property type="match status" value="1"/>
</dbReference>
<evidence type="ECO:0000313" key="2">
    <source>
        <dbReference type="EMBL" id="MDT2538867.1"/>
    </source>
</evidence>
<dbReference type="Gene3D" id="3.40.50.10360">
    <property type="entry name" value="Hypothetical protein TT1679"/>
    <property type="match status" value="1"/>
</dbReference>
<evidence type="ECO:0000256" key="1">
    <source>
        <dbReference type="HAMAP-Rule" id="MF_00800"/>
    </source>
</evidence>
<sequence>MQMEKEKLQQQLTTITKDVLEAANLKAGDTFVLGCTTSEIVGGTIGKNSSQEVGQWVIETLKSILDPKKIYLAVQGCEHINRAVVVERELAEKKDWEIVSVKPALHAGGSCSVAAFEQFTDPVEVEHIVAQAGIDIGDTSIGMHVKYVQVPVRPSFHELGGAHVTALRSRPKYIGGPRATY</sequence>
<dbReference type="HAMAP" id="MF_00800">
    <property type="entry name" value="UPF0340"/>
    <property type="match status" value="1"/>
</dbReference>
<gene>
    <name evidence="2" type="ORF">P7D78_12045</name>
</gene>
<dbReference type="Proteomes" id="UP001249240">
    <property type="component" value="Unassembled WGS sequence"/>
</dbReference>
<reference evidence="2" key="1">
    <citation type="submission" date="2023-03" db="EMBL/GenBank/DDBJ databases">
        <authorList>
            <person name="Shen W."/>
            <person name="Cai J."/>
        </authorList>
    </citation>
    <scope>NUCLEOTIDE SEQUENCE</scope>
    <source>
        <strain evidence="2">B646-2</strain>
    </source>
</reference>
<accession>A0AAW8SVL4</accession>